<proteinExistence type="predicted"/>
<dbReference type="PANTHER" id="PTHR10219">
    <property type="entry name" value="GLYCOLIPID TRANSFER PROTEIN-RELATED"/>
    <property type="match status" value="1"/>
</dbReference>
<dbReference type="CDD" id="cd06530">
    <property type="entry name" value="S26_SPase_I"/>
    <property type="match status" value="1"/>
</dbReference>
<dbReference type="FunFam" id="1.10.3520.10:FF:000001">
    <property type="entry name" value="Pleckstrin domain-containing family A member 8"/>
    <property type="match status" value="1"/>
</dbReference>
<reference evidence="3" key="1">
    <citation type="submission" date="2020-06" db="EMBL/GenBank/DDBJ databases">
        <title>Genomes of multiple members of Pneumocystis genus reveal paths to human pathogen Pneumocystis jirovecii.</title>
        <authorList>
            <person name="Cisse O.H."/>
            <person name="Ma L."/>
            <person name="Dekker J."/>
            <person name="Khil P."/>
            <person name="Jo J."/>
            <person name="Brenchley J."/>
            <person name="Blair R."/>
            <person name="Pahar B."/>
            <person name="Chabe M."/>
            <person name="Van Rompay K.A."/>
            <person name="Keesler R."/>
            <person name="Sukura A."/>
            <person name="Hirsch V."/>
            <person name="Kutty G."/>
            <person name="Liu Y."/>
            <person name="Peng L."/>
            <person name="Chen J."/>
            <person name="Song J."/>
            <person name="Weissenbacher-Lang C."/>
            <person name="Xu J."/>
            <person name="Upham N.S."/>
            <person name="Stajich J.E."/>
            <person name="Cuomo C.A."/>
            <person name="Cushion M.T."/>
            <person name="Kovacs J.A."/>
        </authorList>
    </citation>
    <scope>NUCLEOTIDE SEQUENCE</scope>
    <source>
        <strain evidence="3">2A</strain>
    </source>
</reference>
<dbReference type="EMBL" id="CP054544">
    <property type="protein sequence ID" value="QSL66687.1"/>
    <property type="molecule type" value="Genomic_DNA"/>
</dbReference>
<dbReference type="InterPro" id="IPR036286">
    <property type="entry name" value="LexA/Signal_pep-like_sf"/>
</dbReference>
<keyword evidence="4" id="KW-1185">Reference proteome</keyword>
<evidence type="ECO:0000313" key="3">
    <source>
        <dbReference type="EMBL" id="QSL66687.1"/>
    </source>
</evidence>
<dbReference type="Proteomes" id="UP000663699">
    <property type="component" value="Chromosome 13"/>
</dbReference>
<dbReference type="Gene3D" id="1.10.3520.10">
    <property type="entry name" value="Glycolipid transfer protein"/>
    <property type="match status" value="1"/>
</dbReference>
<organism evidence="3 4">
    <name type="scientific">Pneumocystis wakefieldiae</name>
    <dbReference type="NCBI Taxonomy" id="38082"/>
    <lineage>
        <taxon>Eukaryota</taxon>
        <taxon>Fungi</taxon>
        <taxon>Dikarya</taxon>
        <taxon>Ascomycota</taxon>
        <taxon>Taphrinomycotina</taxon>
        <taxon>Pneumocystomycetes</taxon>
        <taxon>Pneumocystaceae</taxon>
        <taxon>Pneumocystis</taxon>
    </lineage>
</organism>
<evidence type="ECO:0000313" key="4">
    <source>
        <dbReference type="Proteomes" id="UP000663699"/>
    </source>
</evidence>
<name>A0A899GDL8_9ASCO</name>
<dbReference type="PANTHER" id="PTHR10219:SF25">
    <property type="entry name" value="PLECKSTRIN HOMOLOGY DOMAIN-CONTAINING FAMILY A MEMBER 8"/>
    <property type="match status" value="1"/>
</dbReference>
<dbReference type="InterPro" id="IPR019533">
    <property type="entry name" value="Peptidase_S26"/>
</dbReference>
<protein>
    <recommendedName>
        <fullName evidence="2">Glycolipid transfer protein domain-containing protein</fullName>
    </recommendedName>
</protein>
<dbReference type="GO" id="GO:0006465">
    <property type="term" value="P:signal peptide processing"/>
    <property type="evidence" value="ECO:0007669"/>
    <property type="project" value="InterPro"/>
</dbReference>
<dbReference type="OrthoDB" id="205255at2759"/>
<dbReference type="Gene3D" id="2.10.109.10">
    <property type="entry name" value="Umud Fragment, subunit A"/>
    <property type="match status" value="1"/>
</dbReference>
<dbReference type="GO" id="GO:1902388">
    <property type="term" value="F:ceramide 1-phosphate transfer activity"/>
    <property type="evidence" value="ECO:0007669"/>
    <property type="project" value="TreeGrafter"/>
</dbReference>
<dbReference type="InterPro" id="IPR014830">
    <property type="entry name" value="Glycolipid_transfer_prot_dom"/>
</dbReference>
<dbReference type="GO" id="GO:0004252">
    <property type="term" value="F:serine-type endopeptidase activity"/>
    <property type="evidence" value="ECO:0007669"/>
    <property type="project" value="InterPro"/>
</dbReference>
<keyword evidence="1" id="KW-0813">Transport</keyword>
<accession>A0A899GDL8</accession>
<dbReference type="Pfam" id="PF08718">
    <property type="entry name" value="GLTP"/>
    <property type="match status" value="1"/>
</dbReference>
<evidence type="ECO:0000256" key="1">
    <source>
        <dbReference type="ARBA" id="ARBA00022448"/>
    </source>
</evidence>
<dbReference type="GO" id="GO:1902387">
    <property type="term" value="F:ceramide 1-phosphate binding"/>
    <property type="evidence" value="ECO:0007669"/>
    <property type="project" value="TreeGrafter"/>
</dbReference>
<feature type="domain" description="Glycolipid transfer protein" evidence="2">
    <location>
        <begin position="178"/>
        <end position="315"/>
    </location>
</feature>
<dbReference type="GO" id="GO:0005829">
    <property type="term" value="C:cytosol"/>
    <property type="evidence" value="ECO:0007669"/>
    <property type="project" value="TreeGrafter"/>
</dbReference>
<sequence>MVQGESMKPTLNPDINGSWNDWVLLKRWGLVRSDGSLDVRRGQVVMIKYGSKNIDLIIDESRSPVDPEGYLAKRVLALEGDYVETRTRPASCVKVPKGTGISGLRGMRAFVLGIAMRMEWSQRPWSVQKLHMLFGRGGELEELNLALSSIRGLVENDGNLGIIKMSFKDISIDDSGINASDFLLASKSFVDVFDLFDSKIFSIVKNDINGNLKKIRDSLQKHPSHSKTLESLVKNEALQKKRVATEGLLWLIRGFIFMSKALHRSIENENEELSVSFSKAYETTLKKHHSIFIRPIFSMAMKYCPSRNDFYSKLSHDQTKLRTSLHDWLCGLDNIIFSLQSFYENGKYAKGL</sequence>
<dbReference type="GO" id="GO:0016020">
    <property type="term" value="C:membrane"/>
    <property type="evidence" value="ECO:0007669"/>
    <property type="project" value="TreeGrafter"/>
</dbReference>
<gene>
    <name evidence="3" type="ORF">MERGE_001071</name>
</gene>
<dbReference type="SUPFAM" id="SSF51306">
    <property type="entry name" value="LexA/Signal peptidase"/>
    <property type="match status" value="1"/>
</dbReference>
<dbReference type="AlphaFoldDB" id="A0A899GDL8"/>
<dbReference type="SUPFAM" id="SSF110004">
    <property type="entry name" value="Glycolipid transfer protein, GLTP"/>
    <property type="match status" value="1"/>
</dbReference>
<dbReference type="InterPro" id="IPR036497">
    <property type="entry name" value="GLTP_sf"/>
</dbReference>
<evidence type="ECO:0000259" key="2">
    <source>
        <dbReference type="Pfam" id="PF08718"/>
    </source>
</evidence>